<dbReference type="RefSeq" id="WP_128576783.1">
    <property type="nucleotide sequence ID" value="NZ_CAJNBH010000005.1"/>
</dbReference>
<sequence>MSEVCTSMKTKIFTNWLIACLISGNFVRGFLISRCGRNQLRVFADWMIEDVAAWPDYSNRMVWHFYRAVC</sequence>
<dbReference type="Proteomes" id="UP000673821">
    <property type="component" value="Unassembled WGS sequence"/>
</dbReference>
<keyword evidence="1" id="KW-0472">Membrane</keyword>
<name>A0ABM8R4W5_9BURK</name>
<feature type="transmembrane region" description="Helical" evidence="1">
    <location>
        <begin position="12"/>
        <end position="31"/>
    </location>
</feature>
<evidence type="ECO:0000313" key="2">
    <source>
        <dbReference type="EMBL" id="CAE6732793.1"/>
    </source>
</evidence>
<accession>A0ABM8R4W5</accession>
<reference evidence="2 3" key="1">
    <citation type="submission" date="2021-02" db="EMBL/GenBank/DDBJ databases">
        <authorList>
            <person name="Vanwijnsberghe S."/>
        </authorList>
    </citation>
    <scope>NUCLEOTIDE SEQUENCE [LARGE SCALE GENOMIC DNA]</scope>
    <source>
        <strain evidence="2 3">R-69776</strain>
    </source>
</reference>
<comment type="caution">
    <text evidence="2">The sequence shown here is derived from an EMBL/GenBank/DDBJ whole genome shotgun (WGS) entry which is preliminary data.</text>
</comment>
<protein>
    <submittedName>
        <fullName evidence="2">Uncharacterized protein</fullName>
    </submittedName>
</protein>
<proteinExistence type="predicted"/>
<evidence type="ECO:0000256" key="1">
    <source>
        <dbReference type="SAM" id="Phobius"/>
    </source>
</evidence>
<organism evidence="2 3">
    <name type="scientific">Paraburkholderia nemoris</name>
    <dbReference type="NCBI Taxonomy" id="2793076"/>
    <lineage>
        <taxon>Bacteria</taxon>
        <taxon>Pseudomonadati</taxon>
        <taxon>Pseudomonadota</taxon>
        <taxon>Betaproteobacteria</taxon>
        <taxon>Burkholderiales</taxon>
        <taxon>Burkholderiaceae</taxon>
        <taxon>Paraburkholderia</taxon>
    </lineage>
</organism>
<gene>
    <name evidence="2" type="ORF">R69776_02066</name>
</gene>
<dbReference type="EMBL" id="CAJNBH010000005">
    <property type="protein sequence ID" value="CAE6732793.1"/>
    <property type="molecule type" value="Genomic_DNA"/>
</dbReference>
<evidence type="ECO:0000313" key="3">
    <source>
        <dbReference type="Proteomes" id="UP000673821"/>
    </source>
</evidence>
<keyword evidence="1" id="KW-0812">Transmembrane</keyword>
<keyword evidence="1" id="KW-1133">Transmembrane helix</keyword>
<keyword evidence="3" id="KW-1185">Reference proteome</keyword>